<gene>
    <name evidence="2" type="ORF">QWJ38_02565</name>
</gene>
<sequence>MRSLLIASACVAALSLPHAAFSQGAAVGAASVSADGVRARGGEIAVSAKIIELDKANRSAVLQGPRGELFSLDVPADVKNFDQVQVGDELTIRYVVALATKIEPAGSNNGIRERVESQTASKAAAGGMPGVGAGRTIEALGVIDKLDRKTRMVTLRGAKRSVTLAVPEDIDLTKLKTGMQVRAVFAEAALLNVERKAAAAK</sequence>
<comment type="caution">
    <text evidence="2">The sequence shown here is derived from an EMBL/GenBank/DDBJ whole genome shotgun (WGS) entry which is preliminary data.</text>
</comment>
<proteinExistence type="predicted"/>
<accession>A0ABT8DQ44</accession>
<evidence type="ECO:0000256" key="1">
    <source>
        <dbReference type="SAM" id="SignalP"/>
    </source>
</evidence>
<feature type="signal peptide" evidence="1">
    <location>
        <begin position="1"/>
        <end position="22"/>
    </location>
</feature>
<keyword evidence="3" id="KW-1185">Reference proteome</keyword>
<feature type="chain" id="PRO_5046942143" description="DUF5666 domain-containing protein" evidence="1">
    <location>
        <begin position="23"/>
        <end position="201"/>
    </location>
</feature>
<organism evidence="2 3">
    <name type="scientific">Roseateles violae</name>
    <dbReference type="NCBI Taxonomy" id="3058042"/>
    <lineage>
        <taxon>Bacteria</taxon>
        <taxon>Pseudomonadati</taxon>
        <taxon>Pseudomonadota</taxon>
        <taxon>Betaproteobacteria</taxon>
        <taxon>Burkholderiales</taxon>
        <taxon>Sphaerotilaceae</taxon>
        <taxon>Roseateles</taxon>
    </lineage>
</organism>
<evidence type="ECO:0008006" key="4">
    <source>
        <dbReference type="Google" id="ProtNLM"/>
    </source>
</evidence>
<reference evidence="2 3" key="1">
    <citation type="submission" date="2023-06" db="EMBL/GenBank/DDBJ databases">
        <title>Pelomonas sp. PFR6 16S ribosomal RNA gene Genome sequencing and assembly.</title>
        <authorList>
            <person name="Woo H."/>
        </authorList>
    </citation>
    <scope>NUCLEOTIDE SEQUENCE [LARGE SCALE GENOMIC DNA]</scope>
    <source>
        <strain evidence="2 3">PFR6</strain>
    </source>
</reference>
<dbReference type="Proteomes" id="UP001228044">
    <property type="component" value="Unassembled WGS sequence"/>
</dbReference>
<dbReference type="RefSeq" id="WP_290357465.1">
    <property type="nucleotide sequence ID" value="NZ_JAUHHC010000001.1"/>
</dbReference>
<dbReference type="EMBL" id="JAUHHC010000001">
    <property type="protein sequence ID" value="MDN3919155.1"/>
    <property type="molecule type" value="Genomic_DNA"/>
</dbReference>
<evidence type="ECO:0000313" key="2">
    <source>
        <dbReference type="EMBL" id="MDN3919155.1"/>
    </source>
</evidence>
<protein>
    <recommendedName>
        <fullName evidence="4">DUF5666 domain-containing protein</fullName>
    </recommendedName>
</protein>
<keyword evidence="1" id="KW-0732">Signal</keyword>
<name>A0ABT8DQ44_9BURK</name>
<evidence type="ECO:0000313" key="3">
    <source>
        <dbReference type="Proteomes" id="UP001228044"/>
    </source>
</evidence>